<dbReference type="InterPro" id="IPR002933">
    <property type="entry name" value="Peptidase_M20"/>
</dbReference>
<dbReference type="PROSITE" id="PS00759">
    <property type="entry name" value="ARGE_DAPE_CPG2_2"/>
    <property type="match status" value="1"/>
</dbReference>
<feature type="domain" description="Peptidase M20 dimerisation" evidence="16">
    <location>
        <begin position="170"/>
        <end position="271"/>
    </location>
</feature>
<evidence type="ECO:0000256" key="13">
    <source>
        <dbReference type="ARBA" id="ARBA00023285"/>
    </source>
</evidence>
<dbReference type="Gene3D" id="3.30.70.360">
    <property type="match status" value="1"/>
</dbReference>
<dbReference type="Gene3D" id="1.10.150.900">
    <property type="match status" value="1"/>
</dbReference>
<evidence type="ECO:0000256" key="5">
    <source>
        <dbReference type="ARBA" id="ARBA00011921"/>
    </source>
</evidence>
<comment type="pathway">
    <text evidence="2">Amino-acid biosynthesis; L-lysine biosynthesis via DAP pathway; LL-2,6-diaminopimelate from (S)-tetrahydrodipicolinate (succinylase route): step 3/3.</text>
</comment>
<dbReference type="AlphaFoldDB" id="A0A7H9CJ51"/>
<dbReference type="InterPro" id="IPR036264">
    <property type="entry name" value="Bact_exopeptidase_dim_dom"/>
</dbReference>
<dbReference type="GO" id="GO:0008777">
    <property type="term" value="F:acetylornithine deacetylase activity"/>
    <property type="evidence" value="ECO:0007669"/>
    <property type="project" value="TreeGrafter"/>
</dbReference>
<evidence type="ECO:0000313" key="17">
    <source>
        <dbReference type="EMBL" id="QLI05298.1"/>
    </source>
</evidence>
<dbReference type="NCBIfam" id="TIGR01246">
    <property type="entry name" value="dapE_proteo"/>
    <property type="match status" value="1"/>
</dbReference>
<comment type="subunit">
    <text evidence="4">Homodimer.</text>
</comment>
<comment type="catalytic activity">
    <reaction evidence="14">
        <text>N-succinyl-(2S,6S)-2,6-diaminopimelate + H2O = (2S,6S)-2,6-diaminopimelate + succinate</text>
        <dbReference type="Rhea" id="RHEA:22608"/>
        <dbReference type="ChEBI" id="CHEBI:15377"/>
        <dbReference type="ChEBI" id="CHEBI:30031"/>
        <dbReference type="ChEBI" id="CHEBI:57609"/>
        <dbReference type="ChEBI" id="CHEBI:58087"/>
        <dbReference type="EC" id="3.5.1.18"/>
    </reaction>
</comment>
<evidence type="ECO:0000256" key="15">
    <source>
        <dbReference type="NCBIfam" id="TIGR01246"/>
    </source>
</evidence>
<dbReference type="Proteomes" id="UP000509414">
    <property type="component" value="Chromosome"/>
</dbReference>
<dbReference type="UniPathway" id="UPA00034">
    <property type="reaction ID" value="UER00021"/>
</dbReference>
<dbReference type="InterPro" id="IPR050072">
    <property type="entry name" value="Peptidase_M20A"/>
</dbReference>
<dbReference type="GO" id="GO:0006526">
    <property type="term" value="P:L-arginine biosynthetic process"/>
    <property type="evidence" value="ECO:0007669"/>
    <property type="project" value="TreeGrafter"/>
</dbReference>
<dbReference type="Pfam" id="PF07687">
    <property type="entry name" value="M20_dimer"/>
    <property type="match status" value="1"/>
</dbReference>
<dbReference type="InterPro" id="IPR011650">
    <property type="entry name" value="Peptidase_M20_dimer"/>
</dbReference>
<dbReference type="EMBL" id="CP049075">
    <property type="protein sequence ID" value="QLI05298.1"/>
    <property type="molecule type" value="Genomic_DNA"/>
</dbReference>
<organism evidence="17 18">
    <name type="scientific">Candidatus Campylobacter infans</name>
    <dbReference type="NCBI Taxonomy" id="2561898"/>
    <lineage>
        <taxon>Bacteria</taxon>
        <taxon>Pseudomonadati</taxon>
        <taxon>Campylobacterota</taxon>
        <taxon>Epsilonproteobacteria</taxon>
        <taxon>Campylobacterales</taxon>
        <taxon>Campylobacteraceae</taxon>
        <taxon>Campylobacter</taxon>
    </lineage>
</organism>
<dbReference type="HAMAP" id="MF_01690">
    <property type="entry name" value="DapE"/>
    <property type="match status" value="1"/>
</dbReference>
<keyword evidence="11" id="KW-0220">Diaminopimelate biosynthesis</keyword>
<evidence type="ECO:0000256" key="2">
    <source>
        <dbReference type="ARBA" id="ARBA00005130"/>
    </source>
</evidence>
<evidence type="ECO:0000313" key="18">
    <source>
        <dbReference type="Proteomes" id="UP000509414"/>
    </source>
</evidence>
<sequence>MQVIELLNELLRFKSITPNDDGALNYIAMFMDEFETYNVEENGVKNLILTKRFGDGVHLCFGGHIDVVPPGDGWDSDAFSPRISDGYIYARGAQDMKSGLAAMLMAAKLSAQNTNFNGTLSLVITSDEEGEGLYGTKSVLNFMAKNGFLPQFGLIGEPTCDKIFGDCIKVGRRGSINGIITIKGKQGHAAYPQKCINPAHELARVFGDFAAYNLDEGDQRFEPSKIVITDIRGGMGVCNVTPENVRIMFNVRNSPLSDENDLKRHISKVFDGIDYELDLKVSSKPFITDINSKIVRALLDVVGRQCHEVPTLSTTGGTSDARFFAEFGVAVAEFGVVNDTIHKVNERVSIEQVQKLAQIYYDLIERFNVE</sequence>
<dbReference type="PANTHER" id="PTHR43808:SF31">
    <property type="entry name" value="N-ACETYL-L-CITRULLINE DEACETYLASE"/>
    <property type="match status" value="1"/>
</dbReference>
<comment type="cofactor">
    <cofactor evidence="1">
        <name>Zn(2+)</name>
        <dbReference type="ChEBI" id="CHEBI:29105"/>
    </cofactor>
</comment>
<dbReference type="CDD" id="cd03891">
    <property type="entry name" value="M20_DapE_proteobac"/>
    <property type="match status" value="1"/>
</dbReference>
<dbReference type="EC" id="3.5.1.18" evidence="5 15"/>
<evidence type="ECO:0000256" key="11">
    <source>
        <dbReference type="ARBA" id="ARBA00022915"/>
    </source>
</evidence>
<evidence type="ECO:0000256" key="12">
    <source>
        <dbReference type="ARBA" id="ARBA00023154"/>
    </source>
</evidence>
<dbReference type="KEGG" id="cinf:CINF_0782"/>
<evidence type="ECO:0000256" key="1">
    <source>
        <dbReference type="ARBA" id="ARBA00001947"/>
    </source>
</evidence>
<dbReference type="GO" id="GO:0009014">
    <property type="term" value="F:succinyl-diaminopimelate desuccinylase activity"/>
    <property type="evidence" value="ECO:0007669"/>
    <property type="project" value="UniProtKB-UniRule"/>
</dbReference>
<dbReference type="NCBIfam" id="NF009557">
    <property type="entry name" value="PRK13009.1"/>
    <property type="match status" value="1"/>
</dbReference>
<evidence type="ECO:0000256" key="14">
    <source>
        <dbReference type="ARBA" id="ARBA00051301"/>
    </source>
</evidence>
<dbReference type="GO" id="GO:0019877">
    <property type="term" value="P:diaminopimelate biosynthetic process"/>
    <property type="evidence" value="ECO:0007669"/>
    <property type="project" value="UniProtKB-KW"/>
</dbReference>
<protein>
    <recommendedName>
        <fullName evidence="6 15">Succinyl-diaminopimelate desuccinylase</fullName>
        <ecNumber evidence="5 15">3.5.1.18</ecNumber>
    </recommendedName>
</protein>
<evidence type="ECO:0000256" key="6">
    <source>
        <dbReference type="ARBA" id="ARBA00022391"/>
    </source>
</evidence>
<dbReference type="Gene3D" id="3.40.630.10">
    <property type="entry name" value="Zn peptidases"/>
    <property type="match status" value="1"/>
</dbReference>
<keyword evidence="10" id="KW-0862">Zinc</keyword>
<comment type="similarity">
    <text evidence="3">Belongs to the peptidase M20A family. DapE subfamily.</text>
</comment>
<dbReference type="InterPro" id="IPR001261">
    <property type="entry name" value="ArgE/DapE_CS"/>
</dbReference>
<dbReference type="RefSeq" id="WP_179975819.1">
    <property type="nucleotide sequence ID" value="NZ_CP049075.1"/>
</dbReference>
<dbReference type="InterPro" id="IPR005941">
    <property type="entry name" value="DapE_proteobac"/>
</dbReference>
<dbReference type="SUPFAM" id="SSF53187">
    <property type="entry name" value="Zn-dependent exopeptidases"/>
    <property type="match status" value="1"/>
</dbReference>
<keyword evidence="13" id="KW-0170">Cobalt</keyword>
<evidence type="ECO:0000256" key="9">
    <source>
        <dbReference type="ARBA" id="ARBA00022801"/>
    </source>
</evidence>
<evidence type="ECO:0000259" key="16">
    <source>
        <dbReference type="Pfam" id="PF07687"/>
    </source>
</evidence>
<evidence type="ECO:0000256" key="7">
    <source>
        <dbReference type="ARBA" id="ARBA00022605"/>
    </source>
</evidence>
<evidence type="ECO:0000256" key="3">
    <source>
        <dbReference type="ARBA" id="ARBA00006746"/>
    </source>
</evidence>
<keyword evidence="12" id="KW-0457">Lysine biosynthesis</keyword>
<keyword evidence="9 17" id="KW-0378">Hydrolase</keyword>
<keyword evidence="8" id="KW-0479">Metal-binding</keyword>
<dbReference type="Pfam" id="PF01546">
    <property type="entry name" value="Peptidase_M20"/>
    <property type="match status" value="1"/>
</dbReference>
<keyword evidence="7" id="KW-0028">Amino-acid biosynthesis</keyword>
<keyword evidence="18" id="KW-1185">Reference proteome</keyword>
<evidence type="ECO:0000256" key="4">
    <source>
        <dbReference type="ARBA" id="ARBA00011738"/>
    </source>
</evidence>
<dbReference type="SUPFAM" id="SSF55031">
    <property type="entry name" value="Bacterial exopeptidase dimerisation domain"/>
    <property type="match status" value="1"/>
</dbReference>
<name>A0A7H9CJ51_9BACT</name>
<evidence type="ECO:0000256" key="8">
    <source>
        <dbReference type="ARBA" id="ARBA00022723"/>
    </source>
</evidence>
<proteinExistence type="inferred from homology"/>
<dbReference type="PANTHER" id="PTHR43808">
    <property type="entry name" value="ACETYLORNITHINE DEACETYLASE"/>
    <property type="match status" value="1"/>
</dbReference>
<reference evidence="17 18" key="1">
    <citation type="submission" date="2020-02" db="EMBL/GenBank/DDBJ databases">
        <title>Complete genome sequence of the novel Campylobacter species Candidatus Campylobacter infans.</title>
        <authorList>
            <person name="Duim B."/>
            <person name="Zomer A."/>
            <person name="van der Graaf L."/>
            <person name="Wagenaar J."/>
        </authorList>
    </citation>
    <scope>NUCLEOTIDE SEQUENCE [LARGE SCALE GENOMIC DNA]</scope>
    <source>
        <strain evidence="17 18">19S00001</strain>
    </source>
</reference>
<dbReference type="GO" id="GO:0046872">
    <property type="term" value="F:metal ion binding"/>
    <property type="evidence" value="ECO:0007669"/>
    <property type="project" value="UniProtKB-KW"/>
</dbReference>
<evidence type="ECO:0000256" key="10">
    <source>
        <dbReference type="ARBA" id="ARBA00022833"/>
    </source>
</evidence>
<dbReference type="GO" id="GO:0009089">
    <property type="term" value="P:lysine biosynthetic process via diaminopimelate"/>
    <property type="evidence" value="ECO:0007669"/>
    <property type="project" value="UniProtKB-UniRule"/>
</dbReference>
<gene>
    <name evidence="17" type="primary">dapE</name>
    <name evidence="17" type="ORF">CINF_0782</name>
</gene>
<accession>A0A7H9CJ51</accession>